<feature type="signal peptide" evidence="1">
    <location>
        <begin position="1"/>
        <end position="19"/>
    </location>
</feature>
<proteinExistence type="predicted"/>
<evidence type="ECO:0000256" key="1">
    <source>
        <dbReference type="SAM" id="SignalP"/>
    </source>
</evidence>
<reference evidence="2" key="1">
    <citation type="submission" date="2020-08" db="EMBL/GenBank/DDBJ databases">
        <title>Novel species isolated from subtropical streams in China.</title>
        <authorList>
            <person name="Lu H."/>
        </authorList>
    </citation>
    <scope>NUCLEOTIDE SEQUENCE</scope>
    <source>
        <strain evidence="2">LX22W</strain>
    </source>
</reference>
<name>A0A923HQH5_9BURK</name>
<evidence type="ECO:0000313" key="2">
    <source>
        <dbReference type="EMBL" id="MBC3883317.1"/>
    </source>
</evidence>
<keyword evidence="3" id="KW-1185">Reference proteome</keyword>
<dbReference type="PROSITE" id="PS51257">
    <property type="entry name" value="PROKAR_LIPOPROTEIN"/>
    <property type="match status" value="1"/>
</dbReference>
<accession>A0A923HQH5</accession>
<dbReference type="Gene3D" id="1.25.40.10">
    <property type="entry name" value="Tetratricopeptide repeat domain"/>
    <property type="match status" value="1"/>
</dbReference>
<sequence length="416" mass="44839">MKHLRLSQLAIVIAAIGCAALPEMTGVVGNTAYAQEAMRPEVGKLVQQAGDMFRAKKYRDALGKLQETDRISNKTVNESFTIERMRLAVASASGDNDLIIRSGEVIVAANKLGSKEQLQLIQVLANAYYKAGNYAKAAKAYERYFAEGGTDTSLRQYLTQAKAQSGDNAGAMKDVKAEIVAAEKAGRVPAQATLEFYASGALRAGDKAGYQNALEKLVAFYGKKEYWVNLINAVERNKEFNSRLSMDLYRLKLAVGSIKETKDYMEMAQIAIQDGNNGEALKIIEAGYKAGALGQGNEAARHGRLRDLATKKQTEAKAAAAANEAAAEAAADGTALVSIGFSYVTSGELEKGIAMMEKGIKKDNLKYPDDANLHLGMAYLMAGKKSNGLKVLKTVQGKDGSGDLARYWTIYANQSK</sequence>
<keyword evidence="1" id="KW-0732">Signal</keyword>
<dbReference type="Proteomes" id="UP000627446">
    <property type="component" value="Unassembled WGS sequence"/>
</dbReference>
<dbReference type="InterPro" id="IPR011990">
    <property type="entry name" value="TPR-like_helical_dom_sf"/>
</dbReference>
<dbReference type="RefSeq" id="WP_186917878.1">
    <property type="nucleotide sequence ID" value="NZ_JACOFZ010000012.1"/>
</dbReference>
<dbReference type="SUPFAM" id="SSF48452">
    <property type="entry name" value="TPR-like"/>
    <property type="match status" value="1"/>
</dbReference>
<evidence type="ECO:0008006" key="4">
    <source>
        <dbReference type="Google" id="ProtNLM"/>
    </source>
</evidence>
<gene>
    <name evidence="2" type="ORF">H8K36_18140</name>
</gene>
<comment type="caution">
    <text evidence="2">The sequence shown here is derived from an EMBL/GenBank/DDBJ whole genome shotgun (WGS) entry which is preliminary data.</text>
</comment>
<organism evidence="2 3">
    <name type="scientific">Undibacterium nitidum</name>
    <dbReference type="NCBI Taxonomy" id="2762298"/>
    <lineage>
        <taxon>Bacteria</taxon>
        <taxon>Pseudomonadati</taxon>
        <taxon>Pseudomonadota</taxon>
        <taxon>Betaproteobacteria</taxon>
        <taxon>Burkholderiales</taxon>
        <taxon>Oxalobacteraceae</taxon>
        <taxon>Undibacterium</taxon>
    </lineage>
</organism>
<protein>
    <recommendedName>
        <fullName evidence="4">Tetratricopeptide repeat protein</fullName>
    </recommendedName>
</protein>
<dbReference type="AlphaFoldDB" id="A0A923HQH5"/>
<evidence type="ECO:0000313" key="3">
    <source>
        <dbReference type="Proteomes" id="UP000627446"/>
    </source>
</evidence>
<feature type="chain" id="PRO_5037356840" description="Tetratricopeptide repeat protein" evidence="1">
    <location>
        <begin position="20"/>
        <end position="416"/>
    </location>
</feature>
<dbReference type="EMBL" id="JACOFZ010000012">
    <property type="protein sequence ID" value="MBC3883317.1"/>
    <property type="molecule type" value="Genomic_DNA"/>
</dbReference>